<feature type="compositionally biased region" description="Acidic residues" evidence="1">
    <location>
        <begin position="47"/>
        <end position="56"/>
    </location>
</feature>
<feature type="domain" description="PiggyBac transposable element-derived protein" evidence="2">
    <location>
        <begin position="137"/>
        <end position="489"/>
    </location>
</feature>
<organism evidence="3">
    <name type="scientific">Graphocephala atropunctata</name>
    <dbReference type="NCBI Taxonomy" id="36148"/>
    <lineage>
        <taxon>Eukaryota</taxon>
        <taxon>Metazoa</taxon>
        <taxon>Ecdysozoa</taxon>
        <taxon>Arthropoda</taxon>
        <taxon>Hexapoda</taxon>
        <taxon>Insecta</taxon>
        <taxon>Pterygota</taxon>
        <taxon>Neoptera</taxon>
        <taxon>Paraneoptera</taxon>
        <taxon>Hemiptera</taxon>
        <taxon>Auchenorrhyncha</taxon>
        <taxon>Membracoidea</taxon>
        <taxon>Cicadellidae</taxon>
        <taxon>Cicadellinae</taxon>
        <taxon>Cicadellini</taxon>
        <taxon>Graphocephala</taxon>
    </lineage>
</organism>
<dbReference type="InterPro" id="IPR029526">
    <property type="entry name" value="PGBD"/>
</dbReference>
<feature type="region of interest" description="Disordered" evidence="1">
    <location>
        <begin position="1"/>
        <end position="108"/>
    </location>
</feature>
<accession>A0A1B6M803</accession>
<reference evidence="3" key="1">
    <citation type="submission" date="2015-11" db="EMBL/GenBank/DDBJ databases">
        <title>De novo transcriptome assembly of four potential Pierce s Disease insect vectors from Arizona vineyards.</title>
        <authorList>
            <person name="Tassone E.E."/>
        </authorList>
    </citation>
    <scope>NUCLEOTIDE SEQUENCE</scope>
</reference>
<dbReference type="PANTHER" id="PTHR46599">
    <property type="entry name" value="PIGGYBAC TRANSPOSABLE ELEMENT-DERIVED PROTEIN 4"/>
    <property type="match status" value="1"/>
</dbReference>
<evidence type="ECO:0000313" key="3">
    <source>
        <dbReference type="EMBL" id="JAT31974.1"/>
    </source>
</evidence>
<feature type="compositionally biased region" description="Gly residues" evidence="1">
    <location>
        <begin position="72"/>
        <end position="84"/>
    </location>
</feature>
<dbReference type="EMBL" id="GEBQ01008003">
    <property type="protein sequence ID" value="JAT31974.1"/>
    <property type="molecule type" value="Transcribed_RNA"/>
</dbReference>
<sequence length="602" mass="68679">MERANEFRILGWLEDEEFERVSSDIEPELPPEVLSDTDAEPEHQEENTDSEQSDDAIEQRHQHTPARAHQGEGSGAGGGSGGPTLTGKDGITNWYVHNPSSLRSTRTPRENVVTRLPGVKNVARGKNTIIDCWGFYFPDDVIDNIVLYTNQKLLLMSHAYTRGIRDIPQTDAIEMKAFIGTLYMAGVKKANHLNIDELWSNDSTCPEFFSAVMSKKRFQTLVQALRFDDRNTRAARKRIDNLAPIRELFERFVTKCDEAYSISEYATIDEMLEAFRGHCKFRVYIPNKPAKYGLKVYALVDARTFYTSKMEVYPAQQPQGPFFLSNDASSVVKRLIQPIVNTGRNVTTDNYFTSVLLANELFANHRLTIVGTIRKNKPQIPPELCDIRNRPVKSSFFVFGKPPNKCLLTSYVPKRGKNVLLLSTMHKDDRIDEDSGDLLKPEVITFYNLTKEGVDVVDRLKSEYDVSRISNRWPLRLFFTMLNVGAINSQIVFRANTQQTISRRSYLMQLAKTLTQPHLEIRAAIPHLHVELKQKIQRVAKLPPPPPQPRRVDGKPRCVYCPLRKNRFTQQTCSNCSSPICKEHTAKTVLTCSQCHDLEERQ</sequence>
<dbReference type="AlphaFoldDB" id="A0A1B6M803"/>
<name>A0A1B6M803_9HEMI</name>
<feature type="compositionally biased region" description="Acidic residues" evidence="1">
    <location>
        <begin position="25"/>
        <end position="39"/>
    </location>
</feature>
<evidence type="ECO:0000259" key="2">
    <source>
        <dbReference type="Pfam" id="PF13843"/>
    </source>
</evidence>
<dbReference type="PANTHER" id="PTHR46599:SF6">
    <property type="entry name" value="DUAL SPECIFICITY PHOSPHATASE 26"/>
    <property type="match status" value="1"/>
</dbReference>
<protein>
    <recommendedName>
        <fullName evidence="2">PiggyBac transposable element-derived protein domain-containing protein</fullName>
    </recommendedName>
</protein>
<dbReference type="Pfam" id="PF13843">
    <property type="entry name" value="DDE_Tnp_1_7"/>
    <property type="match status" value="1"/>
</dbReference>
<proteinExistence type="predicted"/>
<gene>
    <name evidence="3" type="ORF">g.45103</name>
</gene>
<evidence type="ECO:0000256" key="1">
    <source>
        <dbReference type="SAM" id="MobiDB-lite"/>
    </source>
</evidence>